<proteinExistence type="predicted"/>
<organism evidence="1 2">
    <name type="scientific">Malus domestica</name>
    <name type="common">Apple</name>
    <name type="synonym">Pyrus malus</name>
    <dbReference type="NCBI Taxonomy" id="3750"/>
    <lineage>
        <taxon>Eukaryota</taxon>
        <taxon>Viridiplantae</taxon>
        <taxon>Streptophyta</taxon>
        <taxon>Embryophyta</taxon>
        <taxon>Tracheophyta</taxon>
        <taxon>Spermatophyta</taxon>
        <taxon>Magnoliopsida</taxon>
        <taxon>eudicotyledons</taxon>
        <taxon>Gunneridae</taxon>
        <taxon>Pentapetalae</taxon>
        <taxon>rosids</taxon>
        <taxon>fabids</taxon>
        <taxon>Rosales</taxon>
        <taxon>Rosaceae</taxon>
        <taxon>Amygdaloideae</taxon>
        <taxon>Maleae</taxon>
        <taxon>Malus</taxon>
    </lineage>
</organism>
<accession>A0A498K8S0</accession>
<reference evidence="1 2" key="1">
    <citation type="submission" date="2018-10" db="EMBL/GenBank/DDBJ databases">
        <title>A high-quality apple genome assembly.</title>
        <authorList>
            <person name="Hu J."/>
        </authorList>
    </citation>
    <scope>NUCLEOTIDE SEQUENCE [LARGE SCALE GENOMIC DNA]</scope>
    <source>
        <strain evidence="2">cv. HFTH1</strain>
        <tissue evidence="1">Young leaf</tissue>
    </source>
</reference>
<evidence type="ECO:0000313" key="1">
    <source>
        <dbReference type="EMBL" id="RXI02245.1"/>
    </source>
</evidence>
<name>A0A498K8S0_MALDO</name>
<keyword evidence="2" id="KW-1185">Reference proteome</keyword>
<dbReference type="EMBL" id="RDQH01000330">
    <property type="protein sequence ID" value="RXI02245.1"/>
    <property type="molecule type" value="Genomic_DNA"/>
</dbReference>
<evidence type="ECO:0000313" key="2">
    <source>
        <dbReference type="Proteomes" id="UP000290289"/>
    </source>
</evidence>
<dbReference type="Proteomes" id="UP000290289">
    <property type="component" value="Chromosome 4"/>
</dbReference>
<dbReference type="AlphaFoldDB" id="A0A498K8S0"/>
<gene>
    <name evidence="1" type="ORF">DVH24_026775</name>
</gene>
<comment type="caution">
    <text evidence="1">The sequence shown here is derived from an EMBL/GenBank/DDBJ whole genome shotgun (WGS) entry which is preliminary data.</text>
</comment>
<sequence length="114" mass="12559">MAMAALRAKEVPNPRGLRHRTFAPVQVMVMKMKDEMTSHSEIVRLGFGHGDEDEGRNDVVVLHDVVGVDRELEEELGFRDLVGSAGDDGFRIDGVDGPVEVGRMREGVGRGECR</sequence>
<protein>
    <submittedName>
        <fullName evidence="1">Uncharacterized protein</fullName>
    </submittedName>
</protein>